<name>A0AAD1TEU2_PELCU</name>
<proteinExistence type="predicted"/>
<dbReference type="EMBL" id="OW240923">
    <property type="protein sequence ID" value="CAH2325377.1"/>
    <property type="molecule type" value="Genomic_DNA"/>
</dbReference>
<accession>A0AAD1TEU2</accession>
<evidence type="ECO:0000313" key="3">
    <source>
        <dbReference type="Proteomes" id="UP001295444"/>
    </source>
</evidence>
<dbReference type="Proteomes" id="UP001295444">
    <property type="component" value="Chromosome 12"/>
</dbReference>
<feature type="region of interest" description="Disordered" evidence="1">
    <location>
        <begin position="1"/>
        <end position="22"/>
    </location>
</feature>
<gene>
    <name evidence="2" type="ORF">PECUL_23A022575</name>
</gene>
<protein>
    <submittedName>
        <fullName evidence="2">Uncharacterized protein</fullName>
    </submittedName>
</protein>
<sequence length="187" mass="20102">MAYLHGGCSDFTDGSSDEEGSATMAAKPALLTTQAPTHTKAPTPVTMEAIGELMAAHHKKIAADMALIREDIKGITVRLGAVEASSADHTTQIADLQAAVRALQQKSWQYRWGPSRTIHIDKGDSKHVVHDMQEAIGTLGLFNLPKDSQTLTPHPVDRTSTLGGNAANVPEFIPRRRPLDPYAKATT</sequence>
<reference evidence="2" key="1">
    <citation type="submission" date="2022-03" db="EMBL/GenBank/DDBJ databases">
        <authorList>
            <person name="Alioto T."/>
            <person name="Alioto T."/>
            <person name="Gomez Garrido J."/>
        </authorList>
    </citation>
    <scope>NUCLEOTIDE SEQUENCE</scope>
</reference>
<evidence type="ECO:0000313" key="2">
    <source>
        <dbReference type="EMBL" id="CAH2325377.1"/>
    </source>
</evidence>
<dbReference type="AlphaFoldDB" id="A0AAD1TEU2"/>
<feature type="region of interest" description="Disordered" evidence="1">
    <location>
        <begin position="150"/>
        <end position="187"/>
    </location>
</feature>
<evidence type="ECO:0000256" key="1">
    <source>
        <dbReference type="SAM" id="MobiDB-lite"/>
    </source>
</evidence>
<keyword evidence="3" id="KW-1185">Reference proteome</keyword>
<organism evidence="2 3">
    <name type="scientific">Pelobates cultripes</name>
    <name type="common">Western spadefoot toad</name>
    <dbReference type="NCBI Taxonomy" id="61616"/>
    <lineage>
        <taxon>Eukaryota</taxon>
        <taxon>Metazoa</taxon>
        <taxon>Chordata</taxon>
        <taxon>Craniata</taxon>
        <taxon>Vertebrata</taxon>
        <taxon>Euteleostomi</taxon>
        <taxon>Amphibia</taxon>
        <taxon>Batrachia</taxon>
        <taxon>Anura</taxon>
        <taxon>Pelobatoidea</taxon>
        <taxon>Pelobatidae</taxon>
        <taxon>Pelobates</taxon>
    </lineage>
</organism>
<feature type="compositionally biased region" description="Polar residues" evidence="1">
    <location>
        <begin position="150"/>
        <end position="163"/>
    </location>
</feature>